<name>A0A1G5GWD5_9FLAO</name>
<dbReference type="GO" id="GO:0000155">
    <property type="term" value="F:phosphorelay sensor kinase activity"/>
    <property type="evidence" value="ECO:0007669"/>
    <property type="project" value="InterPro"/>
</dbReference>
<sequence length="594" mass="67218">MFQKIALVAIFFVTPSVFAQQPMDKMIDSLRTDLSQHTKQDTVRAENMIALGDLLQRTDAKQALAITQQATDLSRKLQWERGVFSCLRQLGTIYAALGIYDKAIEKHLQSMTSLEKVKADPKKKILGKATVYNNLAICYTRMRMFDKSIAANKKAIALFQQMGDDRMLAGGYINLSSAYMDSGDLKLAESTIDESYRLAQKTEYIIAYLYYFSNKGNIRNQQKKYPEAIAFYKQGLDLAQKLGAADMVAEITIALGECYYYSGQYAQAREHLESGLETAKAIDLGSLKYQTLGILAETYNHLKIYDRAYTTYKDFAQLRDSIIGSEKKEEIARKEVQFEADKKQAAAEAEIERQKVIRYGTIGGSAVLLLSGFLLFTGYRRRQSSEHRAAVANLRTRVLRLQMNPHFIFNSLNSISDYIGKNDIKSADYYLAKFSKLMRGTLENSEETTIPLADELKMLDLYMQLEAVRLNQKFTFEFKVDPDIDPETTLVPPLILQPFVENSIWHGMTDNQGPGKITIEATRRNDMLQCVVEDNGSGRKNTAKKDGKSYGVKITKDRIELLNKMQNTNASVHLVDLDKGTRVEVLLPLNESEV</sequence>
<dbReference type="GO" id="GO:0016020">
    <property type="term" value="C:membrane"/>
    <property type="evidence" value="ECO:0007669"/>
    <property type="project" value="InterPro"/>
</dbReference>
<proteinExistence type="predicted"/>
<dbReference type="Pfam" id="PF13181">
    <property type="entry name" value="TPR_8"/>
    <property type="match status" value="1"/>
</dbReference>
<feature type="signal peptide" evidence="1">
    <location>
        <begin position="1"/>
        <end position="19"/>
    </location>
</feature>
<evidence type="ECO:0000256" key="1">
    <source>
        <dbReference type="SAM" id="SignalP"/>
    </source>
</evidence>
<dbReference type="Pfam" id="PF06580">
    <property type="entry name" value="His_kinase"/>
    <property type="match status" value="1"/>
</dbReference>
<dbReference type="Pfam" id="PF13424">
    <property type="entry name" value="TPR_12"/>
    <property type="match status" value="1"/>
</dbReference>
<dbReference type="Gene3D" id="3.30.565.10">
    <property type="entry name" value="Histidine kinase-like ATPase, C-terminal domain"/>
    <property type="match status" value="1"/>
</dbReference>
<evidence type="ECO:0000313" key="3">
    <source>
        <dbReference type="EMBL" id="SCY55912.1"/>
    </source>
</evidence>
<evidence type="ECO:0000259" key="2">
    <source>
        <dbReference type="Pfam" id="PF06580"/>
    </source>
</evidence>
<dbReference type="PANTHER" id="PTHR34220:SF7">
    <property type="entry name" value="SENSOR HISTIDINE KINASE YPDA"/>
    <property type="match status" value="1"/>
</dbReference>
<feature type="chain" id="PRO_5011620023" evidence="1">
    <location>
        <begin position="20"/>
        <end position="594"/>
    </location>
</feature>
<dbReference type="InterPro" id="IPR036890">
    <property type="entry name" value="HATPase_C_sf"/>
</dbReference>
<dbReference type="InterPro" id="IPR011990">
    <property type="entry name" value="TPR-like_helical_dom_sf"/>
</dbReference>
<reference evidence="3 4" key="1">
    <citation type="submission" date="2016-10" db="EMBL/GenBank/DDBJ databases">
        <authorList>
            <person name="de Groot N.N."/>
        </authorList>
    </citation>
    <scope>NUCLEOTIDE SEQUENCE [LARGE SCALE GENOMIC DNA]</scope>
    <source>
        <strain evidence="3 4">CGMCC 1.7031</strain>
    </source>
</reference>
<organism evidence="3 4">
    <name type="scientific">Flavobacterium caeni</name>
    <dbReference type="NCBI Taxonomy" id="490189"/>
    <lineage>
        <taxon>Bacteria</taxon>
        <taxon>Pseudomonadati</taxon>
        <taxon>Bacteroidota</taxon>
        <taxon>Flavobacteriia</taxon>
        <taxon>Flavobacteriales</taxon>
        <taxon>Flavobacteriaceae</taxon>
        <taxon>Flavobacterium</taxon>
    </lineage>
</organism>
<dbReference type="InterPro" id="IPR019734">
    <property type="entry name" value="TPR_rpt"/>
</dbReference>
<feature type="domain" description="Signal transduction histidine kinase internal region" evidence="2">
    <location>
        <begin position="396"/>
        <end position="474"/>
    </location>
</feature>
<dbReference type="SUPFAM" id="SSF48452">
    <property type="entry name" value="TPR-like"/>
    <property type="match status" value="2"/>
</dbReference>
<gene>
    <name evidence="3" type="ORF">SAMN02927903_01658</name>
</gene>
<dbReference type="SUPFAM" id="SSF55874">
    <property type="entry name" value="ATPase domain of HSP90 chaperone/DNA topoisomerase II/histidine kinase"/>
    <property type="match status" value="1"/>
</dbReference>
<dbReference type="SMART" id="SM00028">
    <property type="entry name" value="TPR"/>
    <property type="match status" value="6"/>
</dbReference>
<dbReference type="InterPro" id="IPR050640">
    <property type="entry name" value="Bact_2-comp_sensor_kinase"/>
</dbReference>
<dbReference type="RefSeq" id="WP_091141827.1">
    <property type="nucleotide sequence ID" value="NZ_FMVF01000007.1"/>
</dbReference>
<dbReference type="OrthoDB" id="6190788at2"/>
<keyword evidence="4" id="KW-1185">Reference proteome</keyword>
<dbReference type="STRING" id="490189.SAMN02927903_01658"/>
<keyword evidence="1" id="KW-0732">Signal</keyword>
<dbReference type="EMBL" id="FMVF01000007">
    <property type="protein sequence ID" value="SCY55912.1"/>
    <property type="molecule type" value="Genomic_DNA"/>
</dbReference>
<dbReference type="AlphaFoldDB" id="A0A1G5GWD5"/>
<dbReference type="Gene3D" id="1.25.40.10">
    <property type="entry name" value="Tetratricopeptide repeat domain"/>
    <property type="match status" value="3"/>
</dbReference>
<dbReference type="Proteomes" id="UP000199354">
    <property type="component" value="Unassembled WGS sequence"/>
</dbReference>
<protein>
    <submittedName>
        <fullName evidence="3">Tetratricopeptide repeat-containing protein</fullName>
    </submittedName>
</protein>
<dbReference type="InterPro" id="IPR010559">
    <property type="entry name" value="Sig_transdc_His_kin_internal"/>
</dbReference>
<accession>A0A1G5GWD5</accession>
<evidence type="ECO:0000313" key="4">
    <source>
        <dbReference type="Proteomes" id="UP000199354"/>
    </source>
</evidence>
<dbReference type="PANTHER" id="PTHR34220">
    <property type="entry name" value="SENSOR HISTIDINE KINASE YPDA"/>
    <property type="match status" value="1"/>
</dbReference>